<feature type="binding site" evidence="12 16">
    <location>
        <position position="263"/>
    </location>
    <ligand>
        <name>Zn(2+)</name>
        <dbReference type="ChEBI" id="CHEBI:29105"/>
    </ligand>
</feature>
<dbReference type="Pfam" id="PF00815">
    <property type="entry name" value="Histidinol_dh"/>
    <property type="match status" value="1"/>
</dbReference>
<dbReference type="SUPFAM" id="SSF53720">
    <property type="entry name" value="ALDH-like"/>
    <property type="match status" value="1"/>
</dbReference>
<dbReference type="EC" id="1.1.1.23" evidence="4 12"/>
<dbReference type="PRINTS" id="PR00083">
    <property type="entry name" value="HOLDHDRGNASE"/>
</dbReference>
<comment type="catalytic activity">
    <reaction evidence="11 12">
        <text>L-histidinol + 2 NAD(+) + H2O = L-histidine + 2 NADH + 3 H(+)</text>
        <dbReference type="Rhea" id="RHEA:20641"/>
        <dbReference type="ChEBI" id="CHEBI:15377"/>
        <dbReference type="ChEBI" id="CHEBI:15378"/>
        <dbReference type="ChEBI" id="CHEBI:57540"/>
        <dbReference type="ChEBI" id="CHEBI:57595"/>
        <dbReference type="ChEBI" id="CHEBI:57699"/>
        <dbReference type="ChEBI" id="CHEBI:57945"/>
        <dbReference type="EC" id="1.1.1.23"/>
    </reaction>
</comment>
<accession>A0A9E8S9C9</accession>
<evidence type="ECO:0000256" key="12">
    <source>
        <dbReference type="HAMAP-Rule" id="MF_01024"/>
    </source>
</evidence>
<dbReference type="GO" id="GO:0000105">
    <property type="term" value="P:L-histidine biosynthetic process"/>
    <property type="evidence" value="ECO:0007669"/>
    <property type="project" value="UniProtKB-UniRule"/>
</dbReference>
<dbReference type="GO" id="GO:0004399">
    <property type="term" value="F:histidinol dehydrogenase activity"/>
    <property type="evidence" value="ECO:0007669"/>
    <property type="project" value="UniProtKB-UniRule"/>
</dbReference>
<keyword evidence="19" id="KW-1185">Reference proteome</keyword>
<evidence type="ECO:0000256" key="3">
    <source>
        <dbReference type="ARBA" id="ARBA00010178"/>
    </source>
</evidence>
<evidence type="ECO:0000256" key="1">
    <source>
        <dbReference type="ARBA" id="ARBA00003850"/>
    </source>
</evidence>
<dbReference type="PIRSF" id="PIRSF000099">
    <property type="entry name" value="Histidinol_dh"/>
    <property type="match status" value="1"/>
</dbReference>
<proteinExistence type="inferred from homology"/>
<dbReference type="HAMAP" id="MF_01024">
    <property type="entry name" value="HisD"/>
    <property type="match status" value="1"/>
</dbReference>
<evidence type="ECO:0000256" key="5">
    <source>
        <dbReference type="ARBA" id="ARBA00016531"/>
    </source>
</evidence>
<sequence length="449" mass="46107">MIQTLDLRGRTLSTTDLLALVPRSASDVGSAAAVVDSLIADVRRRGSAALLEQAERFDRVRPAHIRVPAEVMAEAAAQLDPAVRDALDEAITRVRRGTAGQVPPPVTTEVAPGARIVQRWVPVARVGLYVPGGKAVYPSSVVMNVVAAQVAGVRSIALASPAQEAFGGSVHPTILAAAHLLGVDEVYAMGGAGAIGALAYGVPDLGLDPVQVITGPGNLFVATAKRAVTGVVGIDSEAGPTEILIIADRAANPAYVVADLISQAEHDELAGSVLVTDDPALARAVEQALPAAIAEAHHRERITTSFSGPQSAIVLVDDLAQAVAFSNAYAPEHLEVQVADPHALLPELENAGAIFVGDHTPVSLGDYIAGSNHVLPTGGAARYSSGLGAYTFLRPQQVVEYDRAALSVVAEQVGALSAAEQLPAHGEAVRVRFGSDPLPGPAAGSLADD</sequence>
<dbReference type="NCBIfam" id="TIGR00069">
    <property type="entry name" value="hisD"/>
    <property type="match status" value="1"/>
</dbReference>
<dbReference type="InterPro" id="IPR001692">
    <property type="entry name" value="Histidinol_DH_CS"/>
</dbReference>
<gene>
    <name evidence="12 18" type="primary">hisD</name>
    <name evidence="18" type="ORF">OVN18_12560</name>
</gene>
<evidence type="ECO:0000256" key="16">
    <source>
        <dbReference type="PIRSR" id="PIRSR000099-4"/>
    </source>
</evidence>
<feature type="binding site" evidence="12 15">
    <location>
        <position position="241"/>
    </location>
    <ligand>
        <name>substrate</name>
    </ligand>
</feature>
<feature type="binding site" evidence="12 15">
    <location>
        <position position="425"/>
    </location>
    <ligand>
        <name>substrate</name>
    </ligand>
</feature>
<name>A0A9E8S9C9_9MICO</name>
<evidence type="ECO:0000313" key="19">
    <source>
        <dbReference type="Proteomes" id="UP001164706"/>
    </source>
</evidence>
<protein>
    <recommendedName>
        <fullName evidence="5 12">Histidinol dehydrogenase</fullName>
        <shortName evidence="12">HDH</shortName>
        <ecNumber evidence="4 12">1.1.1.23</ecNumber>
    </recommendedName>
</protein>
<feature type="binding site" evidence="12 15">
    <location>
        <position position="366"/>
    </location>
    <ligand>
        <name>substrate</name>
    </ligand>
</feature>
<feature type="binding site" evidence="12 15">
    <location>
        <position position="333"/>
    </location>
    <ligand>
        <name>substrate</name>
    </ligand>
</feature>
<feature type="binding site" evidence="12 16">
    <location>
        <position position="366"/>
    </location>
    <ligand>
        <name>Zn(2+)</name>
        <dbReference type="ChEBI" id="CHEBI:29105"/>
    </ligand>
</feature>
<evidence type="ECO:0000256" key="13">
    <source>
        <dbReference type="PIRNR" id="PIRNR000099"/>
    </source>
</evidence>
<dbReference type="CDD" id="cd06572">
    <property type="entry name" value="Histidinol_dh"/>
    <property type="match status" value="1"/>
</dbReference>
<keyword evidence="10 12" id="KW-0368">Histidine biosynthesis</keyword>
<evidence type="ECO:0000256" key="11">
    <source>
        <dbReference type="ARBA" id="ARBA00049489"/>
    </source>
</evidence>
<dbReference type="GO" id="GO:0051287">
    <property type="term" value="F:NAD binding"/>
    <property type="evidence" value="ECO:0007669"/>
    <property type="project" value="InterPro"/>
</dbReference>
<feature type="active site" description="Proton acceptor" evidence="12 14">
    <location>
        <position position="332"/>
    </location>
</feature>
<keyword evidence="9 12" id="KW-0520">NAD</keyword>
<dbReference type="Gene3D" id="1.20.5.1300">
    <property type="match status" value="1"/>
</dbReference>
<keyword evidence="12" id="KW-0028">Amino-acid biosynthesis</keyword>
<dbReference type="RefSeq" id="WP_267781106.1">
    <property type="nucleotide sequence ID" value="NZ_CP113089.1"/>
</dbReference>
<dbReference type="KEGG" id="mdb:OVN18_12560"/>
<keyword evidence="7 12" id="KW-0862">Zinc</keyword>
<evidence type="ECO:0000256" key="8">
    <source>
        <dbReference type="ARBA" id="ARBA00023002"/>
    </source>
</evidence>
<evidence type="ECO:0000313" key="18">
    <source>
        <dbReference type="EMBL" id="WAB81351.1"/>
    </source>
</evidence>
<dbReference type="PANTHER" id="PTHR21256">
    <property type="entry name" value="HISTIDINOL DEHYDROGENASE HDH"/>
    <property type="match status" value="1"/>
</dbReference>
<comment type="similarity">
    <text evidence="3 12 13 17">Belongs to the histidinol dehydrogenase family.</text>
</comment>
<evidence type="ECO:0000256" key="9">
    <source>
        <dbReference type="ARBA" id="ARBA00023027"/>
    </source>
</evidence>
<keyword evidence="6 12" id="KW-0479">Metal-binding</keyword>
<dbReference type="Gene3D" id="3.40.50.1980">
    <property type="entry name" value="Nitrogenase molybdenum iron protein domain"/>
    <property type="match status" value="2"/>
</dbReference>
<evidence type="ECO:0000256" key="2">
    <source>
        <dbReference type="ARBA" id="ARBA00004940"/>
    </source>
</evidence>
<dbReference type="FunFam" id="3.40.50.1980:FF:000001">
    <property type="entry name" value="Histidinol dehydrogenase"/>
    <property type="match status" value="1"/>
</dbReference>
<evidence type="ECO:0000256" key="4">
    <source>
        <dbReference type="ARBA" id="ARBA00012965"/>
    </source>
</evidence>
<comment type="cofactor">
    <cofactor evidence="12 16">
        <name>Zn(2+)</name>
        <dbReference type="ChEBI" id="CHEBI:29105"/>
    </cofactor>
    <text evidence="12 16">Binds 1 zinc ion per subunit.</text>
</comment>
<dbReference type="PANTHER" id="PTHR21256:SF2">
    <property type="entry name" value="HISTIDINE BIOSYNTHESIS TRIFUNCTIONAL PROTEIN"/>
    <property type="match status" value="1"/>
</dbReference>
<dbReference type="PROSITE" id="PS00611">
    <property type="entry name" value="HISOL_DEHYDROGENASE"/>
    <property type="match status" value="1"/>
</dbReference>
<feature type="binding site" evidence="12 16">
    <location>
        <position position="425"/>
    </location>
    <ligand>
        <name>Zn(2+)</name>
        <dbReference type="ChEBI" id="CHEBI:29105"/>
    </ligand>
</feature>
<dbReference type="InterPro" id="IPR022695">
    <property type="entry name" value="Histidinol_DH_monofunct"/>
</dbReference>
<evidence type="ECO:0000256" key="7">
    <source>
        <dbReference type="ARBA" id="ARBA00022833"/>
    </source>
</evidence>
<feature type="binding site" evidence="12 16">
    <location>
        <position position="266"/>
    </location>
    <ligand>
        <name>Zn(2+)</name>
        <dbReference type="ChEBI" id="CHEBI:29105"/>
    </ligand>
</feature>
<evidence type="ECO:0000256" key="17">
    <source>
        <dbReference type="RuleBase" id="RU004175"/>
    </source>
</evidence>
<dbReference type="AlphaFoldDB" id="A0A9E8S9C9"/>
<feature type="active site" description="Proton acceptor" evidence="12 14">
    <location>
        <position position="333"/>
    </location>
</feature>
<reference evidence="18" key="1">
    <citation type="submission" date="2022-11" db="EMBL/GenBank/DDBJ databases">
        <title>Description of Microcella daejonensis nov. sp, isolated from riverside soil.</title>
        <authorList>
            <person name="Molina K.M."/>
            <person name="Kim S.B."/>
        </authorList>
    </citation>
    <scope>NUCLEOTIDE SEQUENCE</scope>
    <source>
        <strain evidence="18">MMS21-STM12</strain>
    </source>
</reference>
<dbReference type="Proteomes" id="UP001164706">
    <property type="component" value="Chromosome"/>
</dbReference>
<comment type="caution">
    <text evidence="12">Lacks conserved residue(s) required for the propagation of feature annotation.</text>
</comment>
<organism evidence="18 19">
    <name type="scientific">Microcella daejeonensis</name>
    <dbReference type="NCBI Taxonomy" id="2994971"/>
    <lineage>
        <taxon>Bacteria</taxon>
        <taxon>Bacillati</taxon>
        <taxon>Actinomycetota</taxon>
        <taxon>Actinomycetes</taxon>
        <taxon>Micrococcales</taxon>
        <taxon>Microbacteriaceae</taxon>
        <taxon>Microcella</taxon>
    </lineage>
</organism>
<comment type="function">
    <text evidence="1 12">Catalyzes the sequential NAD-dependent oxidations of L-histidinol to L-histidinaldehyde and then to L-histidine.</text>
</comment>
<dbReference type="GO" id="GO:0005829">
    <property type="term" value="C:cytosol"/>
    <property type="evidence" value="ECO:0007669"/>
    <property type="project" value="TreeGrafter"/>
</dbReference>
<evidence type="ECO:0000256" key="15">
    <source>
        <dbReference type="PIRSR" id="PIRSR000099-3"/>
    </source>
</evidence>
<dbReference type="EMBL" id="CP113089">
    <property type="protein sequence ID" value="WAB81351.1"/>
    <property type="molecule type" value="Genomic_DNA"/>
</dbReference>
<feature type="binding site" evidence="12 15">
    <location>
        <position position="420"/>
    </location>
    <ligand>
        <name>substrate</name>
    </ligand>
</feature>
<dbReference type="InterPro" id="IPR012131">
    <property type="entry name" value="Hstdl_DH"/>
</dbReference>
<evidence type="ECO:0000256" key="14">
    <source>
        <dbReference type="PIRSR" id="PIRSR000099-1"/>
    </source>
</evidence>
<feature type="binding site" evidence="12 15">
    <location>
        <position position="263"/>
    </location>
    <ligand>
        <name>substrate</name>
    </ligand>
</feature>
<dbReference type="InterPro" id="IPR016161">
    <property type="entry name" value="Ald_DH/histidinol_DH"/>
</dbReference>
<evidence type="ECO:0000256" key="6">
    <source>
        <dbReference type="ARBA" id="ARBA00022723"/>
    </source>
</evidence>
<keyword evidence="8 12" id="KW-0560">Oxidoreductase</keyword>
<feature type="binding site" evidence="12 15">
    <location>
        <position position="266"/>
    </location>
    <ligand>
        <name>substrate</name>
    </ligand>
</feature>
<dbReference type="GO" id="GO:0008270">
    <property type="term" value="F:zinc ion binding"/>
    <property type="evidence" value="ECO:0007669"/>
    <property type="project" value="UniProtKB-UniRule"/>
</dbReference>
<evidence type="ECO:0000256" key="10">
    <source>
        <dbReference type="ARBA" id="ARBA00023102"/>
    </source>
</evidence>
<comment type="pathway">
    <text evidence="2 12">Amino-acid biosynthesis; L-histidine biosynthesis; L-histidine from 5-phospho-alpha-D-ribose 1-diphosphate: step 9/9.</text>
</comment>